<dbReference type="AlphaFoldDB" id="A0A9Q9SU63"/>
<gene>
    <name evidence="1" type="ORF">BJP36_37115</name>
</gene>
<evidence type="ECO:0000313" key="1">
    <source>
        <dbReference type="EMBL" id="WAN69715.1"/>
    </source>
</evidence>
<organism evidence="1">
    <name type="scientific">Moorena producens (strain JHB)</name>
    <dbReference type="NCBI Taxonomy" id="1454205"/>
    <lineage>
        <taxon>Bacteria</taxon>
        <taxon>Bacillati</taxon>
        <taxon>Cyanobacteriota</taxon>
        <taxon>Cyanophyceae</taxon>
        <taxon>Coleofasciculales</taxon>
        <taxon>Coleofasciculaceae</taxon>
        <taxon>Moorena</taxon>
    </lineage>
</organism>
<proteinExistence type="predicted"/>
<dbReference type="Proteomes" id="UP000176944">
    <property type="component" value="Chromosome"/>
</dbReference>
<sequence length="40" mass="4359">MPPQLTGLLVFGVLSQVEKYKSTKANHGALPILTYGNRES</sequence>
<accession>A0A9Q9SU63</accession>
<reference evidence="1" key="2">
    <citation type="submission" date="2022-10" db="EMBL/GenBank/DDBJ databases">
        <authorList>
            <person name="Ngo T.-E."/>
        </authorList>
    </citation>
    <scope>NUCLEOTIDE SEQUENCE</scope>
    <source>
        <strain evidence="1">JHB</strain>
    </source>
</reference>
<name>A0A9Q9SU63_MOOP1</name>
<protein>
    <submittedName>
        <fullName evidence="1">Uncharacterized protein</fullName>
    </submittedName>
</protein>
<reference evidence="1" key="1">
    <citation type="journal article" date="2017" name="Proc. Natl. Acad. Sci. U.S.A.">
        <title>Comparative genomics uncovers the prolific and distinctive metabolic potential of the cyanobacterial genus Moorea.</title>
        <authorList>
            <person name="Leao T."/>
            <person name="Castelao G."/>
            <person name="Korobeynikov A."/>
            <person name="Monroe E.A."/>
            <person name="Podell S."/>
            <person name="Glukhov E."/>
            <person name="Allen E.E."/>
            <person name="Gerwick W.H."/>
            <person name="Gerwick L."/>
        </authorList>
    </citation>
    <scope>NUCLEOTIDE SEQUENCE</scope>
    <source>
        <strain evidence="1">JHB</strain>
    </source>
</reference>
<dbReference type="EMBL" id="CP017708">
    <property type="protein sequence ID" value="WAN69715.1"/>
    <property type="molecule type" value="Genomic_DNA"/>
</dbReference>